<reference evidence="4 5" key="1">
    <citation type="submission" date="2017-02" db="EMBL/GenBank/DDBJ databases">
        <title>Ketogulonicigenium robustum SPU B003 Genome sequencing and assembly.</title>
        <authorList>
            <person name="Li Y."/>
            <person name="Liu L."/>
            <person name="Wang C."/>
            <person name="Zhang M."/>
            <person name="Zhang T."/>
            <person name="Zhang Y."/>
        </authorList>
    </citation>
    <scope>NUCLEOTIDE SEQUENCE [LARGE SCALE GENOMIC DNA]</scope>
    <source>
        <strain evidence="4 5">SPU_B003</strain>
        <plasmid evidence="4 5">unnamed1</plasmid>
    </source>
</reference>
<sequence length="539" mass="57180">MLRPLRDSKRSAEIIGVFSRFGGGVLLGAIGLGRGDGDATQSLTPARLRAALEELGPVFVKLGQILSTRRDLLGPEWAAELAQLQASVRTLGWDVMSPRIDAALGRPKAEVFAEIDPDPIGSASISQVYRARLHSGADVVVKVTRPGQDEKVAADLALLEMAAAQAERLYPDAARFQPRQMVQELARAIQAELDLREEAANGAEIAANLSEMDNVVIPKVYTDYSSRDLMVQQLIVGLQPRDSDKIAAAGLDGRALAAVGADAFLHMVLIDRVFHADPHPGNLFALPQNAVAFIDFGMIGRLTKARQRDLVALLGAIIGHDPAKLARTLADLGGDGTDPHDTLEGDSARFVARHGGARGLDLSAAVGDLMDIVRNADLALPPDLVLLLKALATADGTMKLLDPGFDTITAARPFVLRAMMARVDPSEVIPKLQTFGSDMLGLAEESPRLVRGALKRVSDGKLRAEIVIPETAALAGALERAGTRIAVAIVVAALAMAMAPQVVVMGPRILGLHLGSWLGCAGVVLGVLWLLGIGLFRRK</sequence>
<dbReference type="OrthoDB" id="9795390at2"/>
<name>A0A1W6P353_9RHOB</name>
<comment type="similarity">
    <text evidence="1">Belongs to the protein kinase superfamily. ADCK protein kinase family.</text>
</comment>
<dbReference type="Pfam" id="PF03109">
    <property type="entry name" value="ABC1"/>
    <property type="match status" value="1"/>
</dbReference>
<dbReference type="SUPFAM" id="SSF56112">
    <property type="entry name" value="Protein kinase-like (PK-like)"/>
    <property type="match status" value="1"/>
</dbReference>
<dbReference type="AlphaFoldDB" id="A0A1W6P353"/>
<geneLocation type="plasmid" evidence="4">
    <name>unnamed1</name>
</geneLocation>
<evidence type="ECO:0000313" key="5">
    <source>
        <dbReference type="Proteomes" id="UP000242447"/>
    </source>
</evidence>
<dbReference type="InterPro" id="IPR004147">
    <property type="entry name" value="ABC1_dom"/>
</dbReference>
<dbReference type="PANTHER" id="PTHR10566:SF113">
    <property type="entry name" value="PROTEIN ACTIVITY OF BC1 COMPLEX KINASE 7, CHLOROPLASTIC"/>
    <property type="match status" value="1"/>
</dbReference>
<dbReference type="InterPro" id="IPR050154">
    <property type="entry name" value="UbiB_kinase"/>
</dbReference>
<protein>
    <submittedName>
        <fullName evidence="4">ABC-1 domain-containing protein</fullName>
    </submittedName>
</protein>
<accession>A0A1W6P353</accession>
<evidence type="ECO:0000259" key="3">
    <source>
        <dbReference type="Pfam" id="PF03109"/>
    </source>
</evidence>
<evidence type="ECO:0000313" key="4">
    <source>
        <dbReference type="EMBL" id="ARO15932.1"/>
    </source>
</evidence>
<keyword evidence="4" id="KW-0614">Plasmid</keyword>
<feature type="domain" description="ABC1 atypical kinase-like" evidence="3">
    <location>
        <begin position="84"/>
        <end position="327"/>
    </location>
</feature>
<evidence type="ECO:0000256" key="1">
    <source>
        <dbReference type="ARBA" id="ARBA00009670"/>
    </source>
</evidence>
<dbReference type="CDD" id="cd05121">
    <property type="entry name" value="ABC1_ADCK3-like"/>
    <property type="match status" value="1"/>
</dbReference>
<keyword evidence="5" id="KW-1185">Reference proteome</keyword>
<dbReference type="Proteomes" id="UP000242447">
    <property type="component" value="Plasmid unnamed1"/>
</dbReference>
<dbReference type="EMBL" id="CP019938">
    <property type="protein sequence ID" value="ARO15932.1"/>
    <property type="molecule type" value="Genomic_DNA"/>
</dbReference>
<keyword evidence="2" id="KW-0812">Transmembrane</keyword>
<dbReference type="PANTHER" id="PTHR10566">
    <property type="entry name" value="CHAPERONE-ACTIVITY OF BC1 COMPLEX CABC1 -RELATED"/>
    <property type="match status" value="1"/>
</dbReference>
<evidence type="ECO:0000256" key="2">
    <source>
        <dbReference type="SAM" id="Phobius"/>
    </source>
</evidence>
<feature type="transmembrane region" description="Helical" evidence="2">
    <location>
        <begin position="485"/>
        <end position="504"/>
    </location>
</feature>
<keyword evidence="2" id="KW-0472">Membrane</keyword>
<organism evidence="4 5">
    <name type="scientific">Ketogulonicigenium robustum</name>
    <dbReference type="NCBI Taxonomy" id="92947"/>
    <lineage>
        <taxon>Bacteria</taxon>
        <taxon>Pseudomonadati</taxon>
        <taxon>Pseudomonadota</taxon>
        <taxon>Alphaproteobacteria</taxon>
        <taxon>Rhodobacterales</taxon>
        <taxon>Roseobacteraceae</taxon>
        <taxon>Ketogulonicigenium</taxon>
    </lineage>
</organism>
<dbReference type="KEGG" id="kro:BVG79_p1000130"/>
<keyword evidence="2" id="KW-1133">Transmembrane helix</keyword>
<proteinExistence type="inferred from homology"/>
<dbReference type="InterPro" id="IPR011009">
    <property type="entry name" value="Kinase-like_dom_sf"/>
</dbReference>
<gene>
    <name evidence="4" type="ORF">BVG79_p1000130</name>
</gene>
<feature type="transmembrane region" description="Helical" evidence="2">
    <location>
        <begin position="516"/>
        <end position="536"/>
    </location>
</feature>
<dbReference type="RefSeq" id="WP_085787510.1">
    <property type="nucleotide sequence ID" value="NZ_CP019938.1"/>
</dbReference>